<comment type="subcellular location">
    <subcellularLocation>
        <location evidence="1">Nucleus</location>
        <location evidence="1">Nuclear pore complex</location>
    </subcellularLocation>
</comment>
<dbReference type="GO" id="GO:0006405">
    <property type="term" value="P:RNA export from nucleus"/>
    <property type="evidence" value="ECO:0007669"/>
    <property type="project" value="TreeGrafter"/>
</dbReference>
<dbReference type="GO" id="GO:0006606">
    <property type="term" value="P:protein import into nucleus"/>
    <property type="evidence" value="ECO:0007669"/>
    <property type="project" value="TreeGrafter"/>
</dbReference>
<dbReference type="Pfam" id="PF04096">
    <property type="entry name" value="Nucleoporin2"/>
    <property type="match status" value="1"/>
</dbReference>
<dbReference type="Gene3D" id="3.30.1610.10">
    <property type="entry name" value="Peptidase S59, nucleoporin"/>
    <property type="match status" value="1"/>
</dbReference>
<dbReference type="PANTHER" id="PTHR23198:SF6">
    <property type="entry name" value="NUCLEAR PORE COMPLEX PROTEIN NUP98-NUP96"/>
    <property type="match status" value="1"/>
</dbReference>
<reference evidence="10" key="2">
    <citation type="journal article" date="2009" name="Curr. Biol.">
        <title>Two distinct repeat sequences of Nup98 nucleoporins characterize dual nuclei in the binucleated ciliate tetrahymena.</title>
        <authorList>
            <person name="Iwamoto M."/>
            <person name="Mori C."/>
            <person name="Kojidani T."/>
            <person name="Bunai F."/>
            <person name="Hori T."/>
            <person name="Fukagawa T."/>
            <person name="Hiraoka Y."/>
            <person name="Haraguchi T."/>
        </authorList>
    </citation>
    <scope>NUCLEOTIDE SEQUENCE</scope>
    <source>
        <strain evidence="10">B strain</strain>
    </source>
</reference>
<dbReference type="SUPFAM" id="SSF82215">
    <property type="entry name" value="C-terminal autoproteolytic domain of nucleoporin nup98"/>
    <property type="match status" value="1"/>
</dbReference>
<keyword evidence="5" id="KW-0653">Protein transport</keyword>
<dbReference type="GO" id="GO:0034398">
    <property type="term" value="P:telomere tethering at nuclear periphery"/>
    <property type="evidence" value="ECO:0007669"/>
    <property type="project" value="TreeGrafter"/>
</dbReference>
<keyword evidence="3" id="KW-0813">Transport</keyword>
<evidence type="ECO:0000313" key="10">
    <source>
        <dbReference type="EMBL" id="BAI76948.1"/>
    </source>
</evidence>
<keyword evidence="7" id="KW-0906">Nuclear pore complex</keyword>
<dbReference type="GO" id="GO:0000973">
    <property type="term" value="P:post-transcriptional tethering of RNA polymerase II gene DNA at nuclear periphery"/>
    <property type="evidence" value="ECO:0007669"/>
    <property type="project" value="TreeGrafter"/>
</dbReference>
<evidence type="ECO:0000256" key="5">
    <source>
        <dbReference type="ARBA" id="ARBA00022927"/>
    </source>
</evidence>
<dbReference type="GO" id="GO:0003723">
    <property type="term" value="F:RNA binding"/>
    <property type="evidence" value="ECO:0007669"/>
    <property type="project" value="TreeGrafter"/>
</dbReference>
<dbReference type="GO" id="GO:0044614">
    <property type="term" value="C:nuclear pore cytoplasmic filaments"/>
    <property type="evidence" value="ECO:0007669"/>
    <property type="project" value="TreeGrafter"/>
</dbReference>
<evidence type="ECO:0000256" key="4">
    <source>
        <dbReference type="ARBA" id="ARBA00022816"/>
    </source>
</evidence>
<reference evidence="10" key="3">
    <citation type="journal article" date="2009" name="Curr. Biol.">
        <title>Nuclear dimorphism: two peas in a pod.</title>
        <authorList>
            <person name="Goldfarb D.S."/>
            <person name="Gorovsky M.A."/>
        </authorList>
    </citation>
    <scope>NUCLEOTIDE SEQUENCE</scope>
    <source>
        <strain evidence="10">B strain</strain>
    </source>
</reference>
<protein>
    <submittedName>
        <fullName evidence="10">Macronuclear nucleoporin MacNup98B</fullName>
    </submittedName>
</protein>
<keyword evidence="8" id="KW-0539">Nucleus</keyword>
<dbReference type="GO" id="GO:0017056">
    <property type="term" value="F:structural constituent of nuclear pore"/>
    <property type="evidence" value="ECO:0007669"/>
    <property type="project" value="InterPro"/>
</dbReference>
<evidence type="ECO:0000256" key="7">
    <source>
        <dbReference type="ARBA" id="ARBA00023132"/>
    </source>
</evidence>
<sequence length="815" mass="90278">MSLFGGGMIGQALGLTRGATVAPQNVPSAPVNNQGSTNAQNFSQAVSSQINTVGYQFKPCQPPNQAVGQKAQIKQTDVLTYLCCITGIDQFQQFSMQELMLNDKKLIRQGGVQPPQGNLNQITVGMGQNNQPSAQASLGMGGGGLFGGAQQTGGLFNGGNTQAGGISVNTQPAAGGGLFGGQTGGLGTGLGATTTTQGGGLFGGGTVGGTTTQQGGLFGGGTGAPSITTQQGGLFGGATQQPGGLLTGATNPPQGGLFGGNAPTIQTGGLFGGTPATQGGLFGGAQGTGQNKGGLFGTAPQTATGLFGQPQPQAGVFGQQQQQQVNQPNVSELLIELQRIKDAKSFSEDQQQQQDKMKNNKYVSDKNHINHINYLKSQQQKRNVLQQYTIQNKNPNKFIEAPYNVKVNVKWDNIKRNEWQILQRSQDIKNQTYINMGGEQRLFSNHNSNNILYNQLRQIERASYQYTNKSLAEKEKEYIQEQLESFSKSNYFKKVSQLVDQQQQKNILQDSNQEDIKTKENSIEYLYEQSLKNNLKVFDTTVSIKLYQDQEYNIIIPLKVKSSYSISYLLTLVFDFIEEKYNIDPQTLDIYNSNYVLYQPVLVEHLLQVRKNSLISDIEDIETNQQAQIGHFEVLYLDPEEIDEVQNEDDMEEEEYEDEDYYFDDNSNQDFSYLPIIPEGYYSEPNLKELITKSHDQLRHFKNFKIGNKFAEVCFEGEIDLIQRDFSKEILIKENEVIVYPFKPEDQPPIMPGYGINVQSTIKIFKAAKMLLQNEKFDIQKIERRLKKMANSKNMEIVEPYNPNTDSFTVRVLHF</sequence>
<reference evidence="10" key="1">
    <citation type="journal article" date="2008" name="Eukaryot. Cell">
        <title>Nucleus-specific importin alpha proteins and nucleoporins regulate protein import and nuclear division in the binucleate Tetrahymena thermophila.</title>
        <authorList>
            <person name="Malone C.D."/>
            <person name="Falkowska K.A."/>
            <person name="Li A.Y."/>
            <person name="Galanti S.E."/>
            <person name="Kanuru R.C."/>
            <person name="LaMont E.G."/>
            <person name="Mazzarella K.C."/>
            <person name="Micev A.J."/>
            <person name="Osman M.M."/>
            <person name="Piotrowski N.K."/>
            <person name="Suszko J.W."/>
            <person name="Timm A.C."/>
            <person name="Xu M.M."/>
            <person name="Liu L."/>
            <person name="Chalker D.L."/>
        </authorList>
    </citation>
    <scope>NUCLEOTIDE SEQUENCE</scope>
    <source>
        <strain evidence="10">B strain</strain>
    </source>
</reference>
<dbReference type="PROSITE" id="PS51434">
    <property type="entry name" value="NUP_C"/>
    <property type="match status" value="1"/>
</dbReference>
<feature type="domain" description="Peptidase S59" evidence="9">
    <location>
        <begin position="678"/>
        <end position="815"/>
    </location>
</feature>
<dbReference type="InterPro" id="IPR007230">
    <property type="entry name" value="Nup98_auto-Pept-S59_dom"/>
</dbReference>
<evidence type="ECO:0000256" key="1">
    <source>
        <dbReference type="ARBA" id="ARBA00004567"/>
    </source>
</evidence>
<accession>D3KYN7</accession>
<proteinExistence type="evidence at transcript level"/>
<keyword evidence="6" id="KW-0811">Translocation</keyword>
<gene>
    <name evidence="10" type="primary">NUP3</name>
</gene>
<evidence type="ECO:0000256" key="6">
    <source>
        <dbReference type="ARBA" id="ARBA00023010"/>
    </source>
</evidence>
<dbReference type="InterPro" id="IPR036903">
    <property type="entry name" value="Nup98_auto-Pept-S59_dom_sf"/>
</dbReference>
<organism evidence="10">
    <name type="scientific">Tetrahymena thermophila</name>
    <dbReference type="NCBI Taxonomy" id="5911"/>
    <lineage>
        <taxon>Eukaryota</taxon>
        <taxon>Sar</taxon>
        <taxon>Alveolata</taxon>
        <taxon>Ciliophora</taxon>
        <taxon>Intramacronucleata</taxon>
        <taxon>Oligohymenophorea</taxon>
        <taxon>Hymenostomatida</taxon>
        <taxon>Tetrahymenina</taxon>
        <taxon>Tetrahymenidae</taxon>
        <taxon>Tetrahymena</taxon>
    </lineage>
</organism>
<dbReference type="GO" id="GO:0051028">
    <property type="term" value="P:mRNA transport"/>
    <property type="evidence" value="ECO:0007669"/>
    <property type="project" value="UniProtKB-KW"/>
</dbReference>
<dbReference type="GO" id="GO:0008139">
    <property type="term" value="F:nuclear localization sequence binding"/>
    <property type="evidence" value="ECO:0007669"/>
    <property type="project" value="TreeGrafter"/>
</dbReference>
<dbReference type="PANTHER" id="PTHR23198">
    <property type="entry name" value="NUCLEOPORIN"/>
    <property type="match status" value="1"/>
</dbReference>
<dbReference type="TCDB" id="1.I.1.1.4">
    <property type="family name" value="the nuclear pore complex (npc) family"/>
</dbReference>
<evidence type="ECO:0000256" key="8">
    <source>
        <dbReference type="ARBA" id="ARBA00023242"/>
    </source>
</evidence>
<reference evidence="10" key="4">
    <citation type="submission" date="2010-02" db="EMBL/GenBank/DDBJ databases">
        <authorList>
            <person name="Iwamoto M."/>
            <person name="Haraguchi T."/>
        </authorList>
    </citation>
    <scope>NUCLEOTIDE SEQUENCE</scope>
    <source>
        <strain evidence="10">B strain</strain>
    </source>
</reference>
<name>D3KYN7_TETTH</name>
<evidence type="ECO:0000256" key="2">
    <source>
        <dbReference type="ARBA" id="ARBA00008926"/>
    </source>
</evidence>
<evidence type="ECO:0000256" key="3">
    <source>
        <dbReference type="ARBA" id="ARBA00022448"/>
    </source>
</evidence>
<comment type="similarity">
    <text evidence="2">Belongs to the nucleoporin GLFG family.</text>
</comment>
<dbReference type="AlphaFoldDB" id="D3KYN7"/>
<dbReference type="InterPro" id="IPR037665">
    <property type="entry name" value="Nucleoporin_S59-like"/>
</dbReference>
<dbReference type="EMBL" id="AB546619">
    <property type="protein sequence ID" value="BAI76948.1"/>
    <property type="molecule type" value="mRNA"/>
</dbReference>
<evidence type="ECO:0000259" key="9">
    <source>
        <dbReference type="PROSITE" id="PS51434"/>
    </source>
</evidence>
<keyword evidence="4" id="KW-0509">mRNA transport</keyword>